<dbReference type="RefSeq" id="WP_158085021.1">
    <property type="nucleotide sequence ID" value="NZ_MVIL01000425.1"/>
</dbReference>
<dbReference type="PROSITE" id="PS51900">
    <property type="entry name" value="CB"/>
    <property type="match status" value="1"/>
</dbReference>
<keyword evidence="1 2" id="KW-0238">DNA-binding</keyword>
<organism evidence="4 5">
    <name type="scientific">Mycobacterium timonense</name>
    <dbReference type="NCBI Taxonomy" id="701043"/>
    <lineage>
        <taxon>Bacteria</taxon>
        <taxon>Bacillati</taxon>
        <taxon>Actinomycetota</taxon>
        <taxon>Actinomycetes</taxon>
        <taxon>Mycobacteriales</taxon>
        <taxon>Mycobacteriaceae</taxon>
        <taxon>Mycobacterium</taxon>
        <taxon>Mycobacterium avium complex (MAC)</taxon>
    </lineage>
</organism>
<evidence type="ECO:0000259" key="3">
    <source>
        <dbReference type="PROSITE" id="PS51900"/>
    </source>
</evidence>
<sequence length="79" mass="9043">MQVARVVSPVSSRESWTVLGEDDAPVAPVERYLAYLTDIERSPNTVKAYAHDLKDWFTFLASRDLDWRAVRLDDVGEFV</sequence>
<name>A0ABX3TDH3_9MYCO</name>
<protein>
    <submittedName>
        <fullName evidence="4">Integrase</fullName>
    </submittedName>
</protein>
<dbReference type="InterPro" id="IPR010998">
    <property type="entry name" value="Integrase_recombinase_N"/>
</dbReference>
<gene>
    <name evidence="4" type="ORF">BST46_27790</name>
</gene>
<dbReference type="InterPro" id="IPR044068">
    <property type="entry name" value="CB"/>
</dbReference>
<feature type="domain" description="Core-binding (CB)" evidence="3">
    <location>
        <begin position="23"/>
        <end position="79"/>
    </location>
</feature>
<evidence type="ECO:0000256" key="1">
    <source>
        <dbReference type="ARBA" id="ARBA00023125"/>
    </source>
</evidence>
<evidence type="ECO:0000313" key="4">
    <source>
        <dbReference type="EMBL" id="ORB76851.1"/>
    </source>
</evidence>
<dbReference type="Pfam" id="PF02899">
    <property type="entry name" value="Phage_int_SAM_1"/>
    <property type="match status" value="1"/>
</dbReference>
<reference evidence="4 5" key="1">
    <citation type="submission" date="2017-02" db="EMBL/GenBank/DDBJ databases">
        <title>The new phylogeny of genus Mycobacterium.</title>
        <authorList>
            <person name="Tortoli E."/>
            <person name="Trovato A."/>
            <person name="Cirillo D.M."/>
        </authorList>
    </citation>
    <scope>NUCLEOTIDE SEQUENCE [LARGE SCALE GENOMIC DNA]</scope>
    <source>
        <strain evidence="4 5">CCUG 56329</strain>
    </source>
</reference>
<dbReference type="SUPFAM" id="SSF47823">
    <property type="entry name" value="lambda integrase-like, N-terminal domain"/>
    <property type="match status" value="1"/>
</dbReference>
<dbReference type="Gene3D" id="1.10.150.130">
    <property type="match status" value="1"/>
</dbReference>
<dbReference type="InterPro" id="IPR004107">
    <property type="entry name" value="Integrase_SAM-like_N"/>
</dbReference>
<evidence type="ECO:0000313" key="5">
    <source>
        <dbReference type="Proteomes" id="UP000192847"/>
    </source>
</evidence>
<feature type="non-terminal residue" evidence="4">
    <location>
        <position position="79"/>
    </location>
</feature>
<accession>A0ABX3TDH3</accession>
<dbReference type="Proteomes" id="UP000192847">
    <property type="component" value="Unassembled WGS sequence"/>
</dbReference>
<keyword evidence="5" id="KW-1185">Reference proteome</keyword>
<proteinExistence type="predicted"/>
<evidence type="ECO:0000256" key="2">
    <source>
        <dbReference type="PROSITE-ProRule" id="PRU01248"/>
    </source>
</evidence>
<dbReference type="EMBL" id="MVIL01000425">
    <property type="protein sequence ID" value="ORB76851.1"/>
    <property type="molecule type" value="Genomic_DNA"/>
</dbReference>
<comment type="caution">
    <text evidence="4">The sequence shown here is derived from an EMBL/GenBank/DDBJ whole genome shotgun (WGS) entry which is preliminary data.</text>
</comment>